<dbReference type="AlphaFoldDB" id="A0A2D4I277"/>
<name>A0A2D4I277_MICLE</name>
<dbReference type="EMBL" id="IACK01077764">
    <property type="protein sequence ID" value="LAA78272.1"/>
    <property type="molecule type" value="Transcribed_RNA"/>
</dbReference>
<reference evidence="3" key="2">
    <citation type="submission" date="2017-11" db="EMBL/GenBank/DDBJ databases">
        <title>Coralsnake Venomics: Analyses of Venom Gland Transcriptomes and Proteomes of Six Brazilian Taxa.</title>
        <authorList>
            <person name="Aird S.D."/>
            <person name="Jorge da Silva N."/>
            <person name="Qiu L."/>
            <person name="Villar-Briones A."/>
            <person name="Aparecida-Saddi V."/>
            <person name="Campos-Telles M.P."/>
            <person name="Grau M."/>
            <person name="Mikheyev A.S."/>
        </authorList>
    </citation>
    <scope>NUCLEOTIDE SEQUENCE</scope>
    <source>
        <tissue evidence="3">Venom_gland</tissue>
    </source>
</reference>
<keyword evidence="2" id="KW-1133">Transmembrane helix</keyword>
<keyword evidence="2" id="KW-0472">Membrane</keyword>
<organism evidence="3">
    <name type="scientific">Micrurus lemniscatus lemniscatus</name>
    <dbReference type="NCBI Taxonomy" id="129467"/>
    <lineage>
        <taxon>Eukaryota</taxon>
        <taxon>Metazoa</taxon>
        <taxon>Chordata</taxon>
        <taxon>Craniata</taxon>
        <taxon>Vertebrata</taxon>
        <taxon>Euteleostomi</taxon>
        <taxon>Lepidosauria</taxon>
        <taxon>Squamata</taxon>
        <taxon>Bifurcata</taxon>
        <taxon>Unidentata</taxon>
        <taxon>Episquamata</taxon>
        <taxon>Toxicofera</taxon>
        <taxon>Serpentes</taxon>
        <taxon>Colubroidea</taxon>
        <taxon>Elapidae</taxon>
        <taxon>Elapinae</taxon>
        <taxon>Micrurus</taxon>
    </lineage>
</organism>
<evidence type="ECO:0000256" key="2">
    <source>
        <dbReference type="SAM" id="Phobius"/>
    </source>
</evidence>
<feature type="region of interest" description="Disordered" evidence="1">
    <location>
        <begin position="71"/>
        <end position="101"/>
    </location>
</feature>
<protein>
    <submittedName>
        <fullName evidence="3">Uncharacterized protein</fullName>
    </submittedName>
</protein>
<keyword evidence="2" id="KW-0812">Transmembrane</keyword>
<evidence type="ECO:0000313" key="3">
    <source>
        <dbReference type="EMBL" id="LAA78272.1"/>
    </source>
</evidence>
<feature type="compositionally biased region" description="Polar residues" evidence="1">
    <location>
        <begin position="90"/>
        <end position="101"/>
    </location>
</feature>
<evidence type="ECO:0000256" key="1">
    <source>
        <dbReference type="SAM" id="MobiDB-lite"/>
    </source>
</evidence>
<feature type="transmembrane region" description="Helical" evidence="2">
    <location>
        <begin position="45"/>
        <end position="63"/>
    </location>
</feature>
<proteinExistence type="predicted"/>
<accession>A0A2D4I277</accession>
<sequence length="101" mass="11889">MESTFSNLKDLNKFLDNLLSTFHFTWLLSKRIPFSHVQGNFAVELTFYFFTSQCAACFSEVFFKEKKKKCNKNDTENRIMHRKSKKESKSMQTISSACIPR</sequence>
<reference evidence="3" key="1">
    <citation type="submission" date="2017-07" db="EMBL/GenBank/DDBJ databases">
        <authorList>
            <person name="Mikheyev A."/>
            <person name="Grau M."/>
        </authorList>
    </citation>
    <scope>NUCLEOTIDE SEQUENCE</scope>
    <source>
        <tissue evidence="3">Venom_gland</tissue>
    </source>
</reference>